<feature type="domain" description="Glutamine amidotransferase" evidence="1">
    <location>
        <begin position="21"/>
        <end position="187"/>
    </location>
</feature>
<comment type="caution">
    <text evidence="2">The sequence shown here is derived from an EMBL/GenBank/DDBJ whole genome shotgun (WGS) entry which is preliminary data.</text>
</comment>
<organism evidence="2 3">
    <name type="scientific">Hesseltinella vesiculosa</name>
    <dbReference type="NCBI Taxonomy" id="101127"/>
    <lineage>
        <taxon>Eukaryota</taxon>
        <taxon>Fungi</taxon>
        <taxon>Fungi incertae sedis</taxon>
        <taxon>Mucoromycota</taxon>
        <taxon>Mucoromycotina</taxon>
        <taxon>Mucoromycetes</taxon>
        <taxon>Mucorales</taxon>
        <taxon>Cunninghamellaceae</taxon>
        <taxon>Hesseltinella</taxon>
    </lineage>
</organism>
<dbReference type="PANTHER" id="PTHR42695:SF5">
    <property type="entry name" value="GLUTAMINE AMIDOTRANSFERASE YLR126C-RELATED"/>
    <property type="match status" value="1"/>
</dbReference>
<keyword evidence="3" id="KW-1185">Reference proteome</keyword>
<name>A0A1X2GGJ3_9FUNG</name>
<gene>
    <name evidence="2" type="ORF">DM01DRAFT_1336435</name>
</gene>
<dbReference type="PANTHER" id="PTHR42695">
    <property type="entry name" value="GLUTAMINE AMIDOTRANSFERASE YLR126C-RELATED"/>
    <property type="match status" value="1"/>
</dbReference>
<dbReference type="EMBL" id="MCGT01000016">
    <property type="protein sequence ID" value="ORX53254.1"/>
    <property type="molecule type" value="Genomic_DNA"/>
</dbReference>
<dbReference type="InterPro" id="IPR029062">
    <property type="entry name" value="Class_I_gatase-like"/>
</dbReference>
<dbReference type="OrthoDB" id="92161at2759"/>
<dbReference type="GO" id="GO:0016740">
    <property type="term" value="F:transferase activity"/>
    <property type="evidence" value="ECO:0007669"/>
    <property type="project" value="UniProtKB-KW"/>
</dbReference>
<dbReference type="Proteomes" id="UP000242146">
    <property type="component" value="Unassembled WGS sequence"/>
</dbReference>
<dbReference type="GO" id="GO:0005634">
    <property type="term" value="C:nucleus"/>
    <property type="evidence" value="ECO:0007669"/>
    <property type="project" value="TreeGrafter"/>
</dbReference>
<keyword evidence="2" id="KW-0808">Transferase</keyword>
<evidence type="ECO:0000313" key="2">
    <source>
        <dbReference type="EMBL" id="ORX53254.1"/>
    </source>
</evidence>
<dbReference type="GO" id="GO:0005829">
    <property type="term" value="C:cytosol"/>
    <property type="evidence" value="ECO:0007669"/>
    <property type="project" value="TreeGrafter"/>
</dbReference>
<dbReference type="STRING" id="101127.A0A1X2GGJ3"/>
<evidence type="ECO:0000259" key="1">
    <source>
        <dbReference type="Pfam" id="PF00117"/>
    </source>
</evidence>
<dbReference type="SUPFAM" id="SSF52317">
    <property type="entry name" value="Class I glutamine amidotransferase-like"/>
    <property type="match status" value="1"/>
</dbReference>
<dbReference type="InterPro" id="IPR017926">
    <property type="entry name" value="GATASE"/>
</dbReference>
<dbReference type="Pfam" id="PF00117">
    <property type="entry name" value="GATase"/>
    <property type="match status" value="1"/>
</dbReference>
<dbReference type="CDD" id="cd01741">
    <property type="entry name" value="GATase1_1"/>
    <property type="match status" value="1"/>
</dbReference>
<sequence length="241" mass="26480">MVQSAFDRAIAKRQEQENQPKVTVSWHVFNALEQEFPSLSDLTSGKFQGVFITGSVDNAYGDESYKLAMVQFIQSLVISEGTFMLPLVGICFGHQIISRACGNPSQKNPNGWELGPTAIQLTEIGRHVLRTDKDIITLNEFHEDHVATVPPGFFNLATTSPHTAVQAMVSADGNCLTLQGHPEINNHTVHTVIHKLSDTLPPDLVKSALLQLASDPALDDVWLTDRLLSHFTGSLPRPFVT</sequence>
<dbReference type="InterPro" id="IPR044992">
    <property type="entry name" value="ChyE-like"/>
</dbReference>
<proteinExistence type="predicted"/>
<dbReference type="PROSITE" id="PS51273">
    <property type="entry name" value="GATASE_TYPE_1"/>
    <property type="match status" value="1"/>
</dbReference>
<dbReference type="Gene3D" id="3.40.50.880">
    <property type="match status" value="1"/>
</dbReference>
<reference evidence="2 3" key="1">
    <citation type="submission" date="2016-07" db="EMBL/GenBank/DDBJ databases">
        <title>Pervasive Adenine N6-methylation of Active Genes in Fungi.</title>
        <authorList>
            <consortium name="DOE Joint Genome Institute"/>
            <person name="Mondo S.J."/>
            <person name="Dannebaum R.O."/>
            <person name="Kuo R.C."/>
            <person name="Labutti K."/>
            <person name="Haridas S."/>
            <person name="Kuo A."/>
            <person name="Salamov A."/>
            <person name="Ahrendt S.R."/>
            <person name="Lipzen A."/>
            <person name="Sullivan W."/>
            <person name="Andreopoulos W.B."/>
            <person name="Clum A."/>
            <person name="Lindquist E."/>
            <person name="Daum C."/>
            <person name="Ramamoorthy G.K."/>
            <person name="Gryganskyi A."/>
            <person name="Culley D."/>
            <person name="Magnuson J.K."/>
            <person name="James T.Y."/>
            <person name="O'Malley M.A."/>
            <person name="Stajich J.E."/>
            <person name="Spatafora J.W."/>
            <person name="Visel A."/>
            <person name="Grigoriev I.V."/>
        </authorList>
    </citation>
    <scope>NUCLEOTIDE SEQUENCE [LARGE SCALE GENOMIC DNA]</scope>
    <source>
        <strain evidence="2 3">NRRL 3301</strain>
    </source>
</reference>
<keyword evidence="2" id="KW-0315">Glutamine amidotransferase</keyword>
<protein>
    <submittedName>
        <fullName evidence="2">Class I glutamine amidotransferase-like protein</fullName>
    </submittedName>
</protein>
<dbReference type="AlphaFoldDB" id="A0A1X2GGJ3"/>
<accession>A0A1X2GGJ3</accession>
<evidence type="ECO:0000313" key="3">
    <source>
        <dbReference type="Proteomes" id="UP000242146"/>
    </source>
</evidence>